<gene>
    <name evidence="5" type="ORF">SAMN05444714_1836</name>
</gene>
<dbReference type="InterPro" id="IPR002347">
    <property type="entry name" value="SDR_fam"/>
</dbReference>
<organism evidence="5 6">
    <name type="scientific">Yoonia litorea</name>
    <dbReference type="NCBI Taxonomy" id="1123755"/>
    <lineage>
        <taxon>Bacteria</taxon>
        <taxon>Pseudomonadati</taxon>
        <taxon>Pseudomonadota</taxon>
        <taxon>Alphaproteobacteria</taxon>
        <taxon>Rhodobacterales</taxon>
        <taxon>Paracoccaceae</taxon>
        <taxon>Yoonia</taxon>
    </lineage>
</organism>
<evidence type="ECO:0000256" key="1">
    <source>
        <dbReference type="ARBA" id="ARBA00006484"/>
    </source>
</evidence>
<sequence>MNQVRNKTVAITGASRGIGEAAARHFAEAGAHVVLAARSEARINEIAQEIKDAGGAVTAIRCDVSKAADVEALINTSIEKTGAIDVLINNAGTINPIARLADSDPEAWCQIVDVNLKGVYHGLRYAIPKMVRAGGGTIINISSGAATSALEGWSHYCATKAAVLSLTRVAHKEYGDHGVRVVGLSPGTVATDMQVSIKASGINPVSQLDPDAHIPPEWVARALMWLCGAEADRHLGTDFSIKTDEGRAAVGLALEL</sequence>
<dbReference type="PROSITE" id="PS00061">
    <property type="entry name" value="ADH_SHORT"/>
    <property type="match status" value="1"/>
</dbReference>
<dbReference type="CDD" id="cd05233">
    <property type="entry name" value="SDR_c"/>
    <property type="match status" value="1"/>
</dbReference>
<keyword evidence="2" id="KW-0560">Oxidoreductase</keyword>
<name>A0A1I6MI53_9RHOB</name>
<dbReference type="STRING" id="1123755.SAMN05444714_1836"/>
<proteinExistence type="inferred from homology"/>
<dbReference type="Proteomes" id="UP000198926">
    <property type="component" value="Unassembled WGS sequence"/>
</dbReference>
<dbReference type="EMBL" id="FOZM01000001">
    <property type="protein sequence ID" value="SFS15287.1"/>
    <property type="molecule type" value="Genomic_DNA"/>
</dbReference>
<dbReference type="InterPro" id="IPR057326">
    <property type="entry name" value="KR_dom"/>
</dbReference>
<comment type="similarity">
    <text evidence="1 3">Belongs to the short-chain dehydrogenases/reductases (SDR) family.</text>
</comment>
<dbReference type="PANTHER" id="PTHR43669">
    <property type="entry name" value="5-KETO-D-GLUCONATE 5-REDUCTASE"/>
    <property type="match status" value="1"/>
</dbReference>
<dbReference type="InterPro" id="IPR020904">
    <property type="entry name" value="Sc_DH/Rdtase_CS"/>
</dbReference>
<evidence type="ECO:0000256" key="3">
    <source>
        <dbReference type="RuleBase" id="RU000363"/>
    </source>
</evidence>
<dbReference type="FunFam" id="3.40.50.720:FF:000084">
    <property type="entry name" value="Short-chain dehydrogenase reductase"/>
    <property type="match status" value="1"/>
</dbReference>
<evidence type="ECO:0000313" key="6">
    <source>
        <dbReference type="Proteomes" id="UP000198926"/>
    </source>
</evidence>
<feature type="domain" description="Ketoreductase" evidence="4">
    <location>
        <begin position="7"/>
        <end position="172"/>
    </location>
</feature>
<evidence type="ECO:0000259" key="4">
    <source>
        <dbReference type="SMART" id="SM00822"/>
    </source>
</evidence>
<dbReference type="PANTHER" id="PTHR43669:SF3">
    <property type="entry name" value="ALCOHOL DEHYDROGENASE, PUTATIVE (AFU_ORTHOLOGUE AFUA_3G03445)-RELATED"/>
    <property type="match status" value="1"/>
</dbReference>
<dbReference type="InterPro" id="IPR036291">
    <property type="entry name" value="NAD(P)-bd_dom_sf"/>
</dbReference>
<evidence type="ECO:0000256" key="2">
    <source>
        <dbReference type="ARBA" id="ARBA00023002"/>
    </source>
</evidence>
<dbReference type="PRINTS" id="PR00080">
    <property type="entry name" value="SDRFAMILY"/>
</dbReference>
<dbReference type="PRINTS" id="PR00081">
    <property type="entry name" value="GDHRDH"/>
</dbReference>
<reference evidence="5 6" key="1">
    <citation type="submission" date="2016-10" db="EMBL/GenBank/DDBJ databases">
        <authorList>
            <person name="de Groot N.N."/>
        </authorList>
    </citation>
    <scope>NUCLEOTIDE SEQUENCE [LARGE SCALE GENOMIC DNA]</scope>
    <source>
        <strain evidence="5 6">DSM 29433</strain>
    </source>
</reference>
<dbReference type="RefSeq" id="WP_090206699.1">
    <property type="nucleotide sequence ID" value="NZ_FOZM01000001.1"/>
</dbReference>
<dbReference type="SMART" id="SM00822">
    <property type="entry name" value="PKS_KR"/>
    <property type="match status" value="1"/>
</dbReference>
<evidence type="ECO:0000313" key="5">
    <source>
        <dbReference type="EMBL" id="SFS15287.1"/>
    </source>
</evidence>
<dbReference type="Pfam" id="PF00106">
    <property type="entry name" value="adh_short"/>
    <property type="match status" value="1"/>
</dbReference>
<protein>
    <submittedName>
        <fullName evidence="5">NADP-dependent 3-hydroxy acid dehydrogenase YdfG</fullName>
    </submittedName>
</protein>
<keyword evidence="6" id="KW-1185">Reference proteome</keyword>
<dbReference type="GO" id="GO:0016491">
    <property type="term" value="F:oxidoreductase activity"/>
    <property type="evidence" value="ECO:0007669"/>
    <property type="project" value="UniProtKB-KW"/>
</dbReference>
<dbReference type="AlphaFoldDB" id="A0A1I6MI53"/>
<dbReference type="SUPFAM" id="SSF51735">
    <property type="entry name" value="NAD(P)-binding Rossmann-fold domains"/>
    <property type="match status" value="1"/>
</dbReference>
<dbReference type="Gene3D" id="3.40.50.720">
    <property type="entry name" value="NAD(P)-binding Rossmann-like Domain"/>
    <property type="match status" value="1"/>
</dbReference>
<accession>A0A1I6MI53</accession>
<dbReference type="OrthoDB" id="9810734at2"/>